<evidence type="ECO:0000313" key="9">
    <source>
        <dbReference type="EMBL" id="CAH2074314.1"/>
    </source>
</evidence>
<keyword evidence="4" id="KW-0732">Signal</keyword>
<evidence type="ECO:0000256" key="2">
    <source>
        <dbReference type="ARBA" id="ARBA00007951"/>
    </source>
</evidence>
<evidence type="ECO:0000256" key="6">
    <source>
        <dbReference type="ARBA" id="ARBA00023295"/>
    </source>
</evidence>
<dbReference type="PRINTS" id="PR00741">
    <property type="entry name" value="GLHYDRLASE29"/>
</dbReference>
<dbReference type="InterPro" id="IPR057739">
    <property type="entry name" value="Glyco_hydro_29_N"/>
</dbReference>
<dbReference type="Gene3D" id="3.20.20.80">
    <property type="entry name" value="Glycosidases"/>
    <property type="match status" value="1"/>
</dbReference>
<reference evidence="9" key="1">
    <citation type="submission" date="2022-03" db="EMBL/GenBank/DDBJ databases">
        <authorList>
            <person name="Martin H S."/>
        </authorList>
    </citation>
    <scope>NUCLEOTIDE SEQUENCE</scope>
</reference>
<dbReference type="EMBL" id="OW152819">
    <property type="protein sequence ID" value="CAH2074314.1"/>
    <property type="molecule type" value="Genomic_DNA"/>
</dbReference>
<proteinExistence type="inferred from homology"/>
<dbReference type="Proteomes" id="UP000837857">
    <property type="component" value="Chromosome 7"/>
</dbReference>
<dbReference type="InterPro" id="IPR031919">
    <property type="entry name" value="Fucosidase_C"/>
</dbReference>
<dbReference type="PANTHER" id="PTHR10030">
    <property type="entry name" value="ALPHA-L-FUCOSIDASE"/>
    <property type="match status" value="1"/>
</dbReference>
<dbReference type="EC" id="3.2.1.51" evidence="3"/>
<dbReference type="Pfam" id="PF01120">
    <property type="entry name" value="Alpha_L_fucos"/>
    <property type="match status" value="1"/>
</dbReference>
<dbReference type="SUPFAM" id="SSF51445">
    <property type="entry name" value="(Trans)glycosidases"/>
    <property type="match status" value="1"/>
</dbReference>
<keyword evidence="10" id="KW-1185">Reference proteome</keyword>
<accession>A0ABN8J1L9</accession>
<dbReference type="Gene3D" id="2.60.40.1180">
    <property type="entry name" value="Golgi alpha-mannosidase II"/>
    <property type="match status" value="1"/>
</dbReference>
<feature type="non-terminal residue" evidence="9">
    <location>
        <position position="1"/>
    </location>
</feature>
<feature type="domain" description="Glycoside hydrolase family 29 N-terminal" evidence="7">
    <location>
        <begin position="51"/>
        <end position="384"/>
    </location>
</feature>
<dbReference type="Pfam" id="PF16757">
    <property type="entry name" value="Fucosidase_C"/>
    <property type="match status" value="1"/>
</dbReference>
<evidence type="ECO:0000313" key="10">
    <source>
        <dbReference type="Proteomes" id="UP000837857"/>
    </source>
</evidence>
<comment type="function">
    <text evidence="1">Alpha-L-fucosidase is responsible for hydrolyzing the alpha-1,6-linked fucose joined to the reducing-end N-acetylglucosamine of the carbohydrate moieties of glycoproteins.</text>
</comment>
<dbReference type="InterPro" id="IPR013780">
    <property type="entry name" value="Glyco_hydro_b"/>
</dbReference>
<name>A0ABN8J1L9_9NEOP</name>
<protein>
    <recommendedName>
        <fullName evidence="3">alpha-L-fucosidase</fullName>
        <ecNumber evidence="3">3.2.1.51</ecNumber>
    </recommendedName>
</protein>
<dbReference type="InterPro" id="IPR017853">
    <property type="entry name" value="GH"/>
</dbReference>
<comment type="similarity">
    <text evidence="2">Belongs to the glycosyl hydrolase 29 family.</text>
</comment>
<gene>
    <name evidence="9" type="ORF">IPOD504_LOCUS16018</name>
</gene>
<evidence type="ECO:0000256" key="5">
    <source>
        <dbReference type="ARBA" id="ARBA00022801"/>
    </source>
</evidence>
<feature type="domain" description="Alpha-L-fucosidase C-terminal" evidence="8">
    <location>
        <begin position="395"/>
        <end position="497"/>
    </location>
</feature>
<dbReference type="InterPro" id="IPR016286">
    <property type="entry name" value="FUC_metazoa-typ"/>
</dbReference>
<sequence length="500" mass="57327">MAPFERCGAVFLELIRIMKTTSLGLFVLCSFGSCYSVIERERPRHVGSRRGPTKYAPDWNDLDTRPLPRWYDEAKIGIFLHWGVYSVPGFSSEWFWSNWKGGDKKSEEFMAENYPPGFTYQDFAPMFKAEFFDPGQWADLFAKAGARYVVLTSKHHDGFALFPSKRSFSWNSYEVGPKRDIVGDLSKAVREAGLRFGVYHSLYEWYNPIYEEDRRSNFTARNYADLKLWPDLRQLIHDYEPSVLWSDGDWEAYDSYWRSTEFLAWLYNDSPVRDEIVVNDRWGIGIPCHHGDFYNCADRYNPGALQNHKWENAFTIDRKSWGFRKTMNLNDTLTTNEILYEIVSTVSCGGNALINVGPTQDGTIAPIFQERLLSVGNWLKLNGEAIYGSSPWSHQNDSLNSDVWYTCSKARRSVRHPTAGPRENDDVKAIFAIYLAWPVGNILQLSDVAPYLHSGGHNIELLGNRGVLNWKIKNGVANIELPDKAGVISQDAWVLKISPK</sequence>
<evidence type="ECO:0000256" key="4">
    <source>
        <dbReference type="ARBA" id="ARBA00022729"/>
    </source>
</evidence>
<keyword evidence="5" id="KW-0378">Hydrolase</keyword>
<dbReference type="PROSITE" id="PS51257">
    <property type="entry name" value="PROKAR_LIPOPROTEIN"/>
    <property type="match status" value="1"/>
</dbReference>
<evidence type="ECO:0000256" key="1">
    <source>
        <dbReference type="ARBA" id="ARBA00004071"/>
    </source>
</evidence>
<dbReference type="SMART" id="SM00812">
    <property type="entry name" value="Alpha_L_fucos"/>
    <property type="match status" value="1"/>
</dbReference>
<evidence type="ECO:0000259" key="7">
    <source>
        <dbReference type="Pfam" id="PF01120"/>
    </source>
</evidence>
<keyword evidence="6" id="KW-0326">Glycosidase</keyword>
<dbReference type="PANTHER" id="PTHR10030:SF37">
    <property type="entry name" value="ALPHA-L-FUCOSIDASE-RELATED"/>
    <property type="match status" value="1"/>
</dbReference>
<evidence type="ECO:0000259" key="8">
    <source>
        <dbReference type="Pfam" id="PF16757"/>
    </source>
</evidence>
<dbReference type="InterPro" id="IPR000933">
    <property type="entry name" value="Glyco_hydro_29"/>
</dbReference>
<organism evidence="9 10">
    <name type="scientific">Iphiclides podalirius</name>
    <name type="common">scarce swallowtail</name>
    <dbReference type="NCBI Taxonomy" id="110791"/>
    <lineage>
        <taxon>Eukaryota</taxon>
        <taxon>Metazoa</taxon>
        <taxon>Ecdysozoa</taxon>
        <taxon>Arthropoda</taxon>
        <taxon>Hexapoda</taxon>
        <taxon>Insecta</taxon>
        <taxon>Pterygota</taxon>
        <taxon>Neoptera</taxon>
        <taxon>Endopterygota</taxon>
        <taxon>Lepidoptera</taxon>
        <taxon>Glossata</taxon>
        <taxon>Ditrysia</taxon>
        <taxon>Papilionoidea</taxon>
        <taxon>Papilionidae</taxon>
        <taxon>Papilioninae</taxon>
        <taxon>Iphiclides</taxon>
    </lineage>
</organism>
<evidence type="ECO:0000256" key="3">
    <source>
        <dbReference type="ARBA" id="ARBA00012662"/>
    </source>
</evidence>